<dbReference type="InterPro" id="IPR018535">
    <property type="entry name" value="DUF1996"/>
</dbReference>
<dbReference type="RefSeq" id="WP_072308715.1">
    <property type="nucleotide sequence ID" value="NZ_FMIQ01000041.1"/>
</dbReference>
<feature type="chain" id="PRO_5008751846" evidence="4">
    <location>
        <begin position="25"/>
        <end position="479"/>
    </location>
</feature>
<feature type="domain" description="Carbohydrate-binding module family 96" evidence="6">
    <location>
        <begin position="296"/>
        <end position="468"/>
    </location>
</feature>
<dbReference type="AlphaFoldDB" id="A0A1C6Z0P5"/>
<dbReference type="GO" id="GO:0005576">
    <property type="term" value="C:extracellular region"/>
    <property type="evidence" value="ECO:0007669"/>
    <property type="project" value="UniProtKB-SubCell"/>
</dbReference>
<proteinExistence type="predicted"/>
<name>A0A1C6Z0P5_HAFAL</name>
<feature type="signal peptide" evidence="4">
    <location>
        <begin position="1"/>
        <end position="24"/>
    </location>
</feature>
<sequence>MKHCVALLLVLFSSLLLNPFFAYADNYQTSVNCAYSHTLGDDAILMYGMPNHAMWHDFFGNQKTDAYSTYVTLREAAGTTCDTLADSSAYWAPAMRLPNQQTAPPKYTKVYYQTVNSTQYPLTSLPEGLQLLAGNHTGTAENPYISFFCNDGTGYSNSDQRICQRASDGTLQVDIGIRFPNCWDGHTLKAKPSGSPAKPNAVYSNSDGSCPVDYPKHIPTINMNVAYIINGYDKLDLTQVQLSLDPIMNGEQRIEQWGTMYTAHGDFINGWSPDAAKFMTERCMNNNYDCTGHMPYSYSDPIADTYVSNLADSDKNFGSQIQMLALGDISNSSALNNPMKIALVKYKIPPMPTQYPADQTALFSYKLRLSGGILTTPANAITMYAYPANTNWDENSVTWNNRPSCDVSSWSSLYLDNAVSYREFDVTTLVQKARQKGQTEIAFCIAGDSKTSGYTYSFSTKETPYLSQLRVVATQPGGE</sequence>
<dbReference type="InterPro" id="IPR055372">
    <property type="entry name" value="CBM96"/>
</dbReference>
<evidence type="ECO:0000313" key="8">
    <source>
        <dbReference type="Proteomes" id="UP000094844"/>
    </source>
</evidence>
<dbReference type="OrthoDB" id="581239at2"/>
<keyword evidence="2" id="KW-0964">Secreted</keyword>
<evidence type="ECO:0000259" key="6">
    <source>
        <dbReference type="Pfam" id="PF24517"/>
    </source>
</evidence>
<organism evidence="7 8">
    <name type="scientific">Hafnia alvei</name>
    <dbReference type="NCBI Taxonomy" id="569"/>
    <lineage>
        <taxon>Bacteria</taxon>
        <taxon>Pseudomonadati</taxon>
        <taxon>Pseudomonadota</taxon>
        <taxon>Gammaproteobacteria</taxon>
        <taxon>Enterobacterales</taxon>
        <taxon>Hafniaceae</taxon>
        <taxon>Hafnia</taxon>
    </lineage>
</organism>
<dbReference type="EMBL" id="FMIQ01000041">
    <property type="protein sequence ID" value="SCM52736.1"/>
    <property type="molecule type" value="Genomic_DNA"/>
</dbReference>
<gene>
    <name evidence="7" type="ORF">BN1044_02220</name>
</gene>
<comment type="subcellular location">
    <subcellularLocation>
        <location evidence="1">Secreted</location>
    </subcellularLocation>
</comment>
<dbReference type="Pfam" id="PF24517">
    <property type="entry name" value="CBM96"/>
    <property type="match status" value="1"/>
</dbReference>
<reference evidence="7 8" key="1">
    <citation type="submission" date="2016-09" db="EMBL/GenBank/DDBJ databases">
        <authorList>
            <person name="Capua I."/>
            <person name="De Benedictis P."/>
            <person name="Joannis T."/>
            <person name="Lombin L.H."/>
            <person name="Cattoli G."/>
        </authorList>
    </citation>
    <scope>NUCLEOTIDE SEQUENCE [LARGE SCALE GENOMIC DNA]</scope>
    <source>
        <strain evidence="7 8">GB001</strain>
    </source>
</reference>
<dbReference type="PANTHER" id="PTHR43662">
    <property type="match status" value="1"/>
</dbReference>
<dbReference type="Pfam" id="PF09362">
    <property type="entry name" value="DUF1996"/>
    <property type="match status" value="1"/>
</dbReference>
<evidence type="ECO:0000256" key="1">
    <source>
        <dbReference type="ARBA" id="ARBA00004613"/>
    </source>
</evidence>
<evidence type="ECO:0000256" key="4">
    <source>
        <dbReference type="SAM" id="SignalP"/>
    </source>
</evidence>
<dbReference type="PANTHER" id="PTHR43662:SF3">
    <property type="entry name" value="DOMAIN PROTEIN, PUTATIVE (AFU_ORTHOLOGUE AFUA_6G11970)-RELATED"/>
    <property type="match status" value="1"/>
</dbReference>
<dbReference type="Proteomes" id="UP000094844">
    <property type="component" value="Unassembled WGS sequence"/>
</dbReference>
<evidence type="ECO:0000313" key="7">
    <source>
        <dbReference type="EMBL" id="SCM52736.1"/>
    </source>
</evidence>
<accession>A0A1C6Z0P5</accession>
<keyword evidence="3 4" id="KW-0732">Signal</keyword>
<dbReference type="NCBIfam" id="NF033679">
    <property type="entry name" value="DNRLRE_dom"/>
    <property type="match status" value="1"/>
</dbReference>
<feature type="domain" description="DUF1996" evidence="5">
    <location>
        <begin position="42"/>
        <end position="271"/>
    </location>
</feature>
<evidence type="ECO:0000259" key="5">
    <source>
        <dbReference type="Pfam" id="PF09362"/>
    </source>
</evidence>
<evidence type="ECO:0000256" key="3">
    <source>
        <dbReference type="ARBA" id="ARBA00022729"/>
    </source>
</evidence>
<evidence type="ECO:0000256" key="2">
    <source>
        <dbReference type="ARBA" id="ARBA00022525"/>
    </source>
</evidence>
<protein>
    <submittedName>
        <fullName evidence="7">Uncharacterized protein</fullName>
    </submittedName>
</protein>